<feature type="non-terminal residue" evidence="2">
    <location>
        <position position="1"/>
    </location>
</feature>
<dbReference type="AlphaFoldDB" id="A0A146KE73"/>
<keyword evidence="2" id="KW-0418">Kinase</keyword>
<dbReference type="Gene3D" id="3.40.50.300">
    <property type="entry name" value="P-loop containing nucleotide triphosphate hydrolases"/>
    <property type="match status" value="1"/>
</dbReference>
<dbReference type="CDD" id="cd02028">
    <property type="entry name" value="UMPK_like"/>
    <property type="match status" value="1"/>
</dbReference>
<feature type="non-terminal residue" evidence="2">
    <location>
        <position position="283"/>
    </location>
</feature>
<proteinExistence type="predicted"/>
<accession>A0A146KE73</accession>
<feature type="domain" description="Phosphoribulokinase/uridine kinase" evidence="1">
    <location>
        <begin position="77"/>
        <end position="273"/>
    </location>
</feature>
<dbReference type="PANTHER" id="PTHR10285">
    <property type="entry name" value="URIDINE KINASE"/>
    <property type="match status" value="1"/>
</dbReference>
<dbReference type="Pfam" id="PF00485">
    <property type="entry name" value="PRK"/>
    <property type="match status" value="1"/>
</dbReference>
<dbReference type="GO" id="GO:0016301">
    <property type="term" value="F:kinase activity"/>
    <property type="evidence" value="ECO:0007669"/>
    <property type="project" value="UniProtKB-KW"/>
</dbReference>
<keyword evidence="2" id="KW-0808">Transferase</keyword>
<name>A0A146KE73_9EUKA</name>
<evidence type="ECO:0000313" key="2">
    <source>
        <dbReference type="EMBL" id="JAP94508.1"/>
    </source>
</evidence>
<dbReference type="InterPro" id="IPR027417">
    <property type="entry name" value="P-loop_NTPase"/>
</dbReference>
<dbReference type="GO" id="GO:0005524">
    <property type="term" value="F:ATP binding"/>
    <property type="evidence" value="ECO:0007669"/>
    <property type="project" value="InterPro"/>
</dbReference>
<dbReference type="EMBL" id="GDID01002098">
    <property type="protein sequence ID" value="JAP94508.1"/>
    <property type="molecule type" value="Transcribed_RNA"/>
</dbReference>
<gene>
    <name evidence="2" type="ORF">TPC1_12817</name>
</gene>
<dbReference type="SUPFAM" id="SSF52540">
    <property type="entry name" value="P-loop containing nucleoside triphosphate hydrolases"/>
    <property type="match status" value="1"/>
</dbReference>
<dbReference type="InterPro" id="IPR006083">
    <property type="entry name" value="PRK/URK"/>
</dbReference>
<organism evidence="2">
    <name type="scientific">Trepomonas sp. PC1</name>
    <dbReference type="NCBI Taxonomy" id="1076344"/>
    <lineage>
        <taxon>Eukaryota</taxon>
        <taxon>Metamonada</taxon>
        <taxon>Diplomonadida</taxon>
        <taxon>Hexamitidae</taxon>
        <taxon>Hexamitinae</taxon>
        <taxon>Trepomonas</taxon>
    </lineage>
</organism>
<protein>
    <submittedName>
        <fullName evidence="2">Uridine kinase</fullName>
    </submittedName>
</protein>
<evidence type="ECO:0000259" key="1">
    <source>
        <dbReference type="Pfam" id="PF00485"/>
    </source>
</evidence>
<sequence length="283" mass="33146">QIEIHSHNVLLPSCQLLQHIHYQNYQNLCLISTEKITHHKHLELFQKVEQLYQSSSADYQSQQIQQILNRVSKSTKIIFISGASASGKSVLSQILKEQLGQQKIDCQIVQMDNFFDDPSKENAPKYNGQPYFVHIQALRVEYLIDNLKKLLNAQEVEMPSYDFKNQKPNPSTSKMKLQKDQIIILEGIHALNPMFTNIVSHEEGIKIFVQPFGSQVFSSAFIRLIRRICRDSTERGNPISKTLYMWPTVRHGEEEWIFVNQYLADYYFNSFRQEEIYEFQIKL</sequence>
<reference evidence="2" key="1">
    <citation type="submission" date="2015-07" db="EMBL/GenBank/DDBJ databases">
        <title>Adaptation to a free-living lifestyle via gene acquisitions in the diplomonad Trepomonas sp. PC1.</title>
        <authorList>
            <person name="Xu F."/>
            <person name="Jerlstrom-Hultqvist J."/>
            <person name="Kolisko M."/>
            <person name="Simpson A.G.B."/>
            <person name="Roger A.J."/>
            <person name="Svard S.G."/>
            <person name="Andersson J.O."/>
        </authorList>
    </citation>
    <scope>NUCLEOTIDE SEQUENCE</scope>
    <source>
        <strain evidence="2">PC1</strain>
    </source>
</reference>